<dbReference type="PANTHER" id="PTHR35585:SF1">
    <property type="entry name" value="HHE DOMAIN PROTEIN (AFU_ORTHOLOGUE AFUA_4G00730)"/>
    <property type="match status" value="1"/>
</dbReference>
<feature type="domain" description="Hemerythrin-like" evidence="1">
    <location>
        <begin position="10"/>
        <end position="129"/>
    </location>
</feature>
<accession>A0ABY6B9E2</accession>
<reference evidence="2" key="1">
    <citation type="submission" date="2022-09" db="EMBL/GenBank/DDBJ databases">
        <title>Tahibacter sp. nov., isolated from a fresh water.</title>
        <authorList>
            <person name="Baek J.H."/>
            <person name="Lee J.K."/>
            <person name="Kim J.M."/>
            <person name="Jeon C.O."/>
        </authorList>
    </citation>
    <scope>NUCLEOTIDE SEQUENCE</scope>
    <source>
        <strain evidence="2">W38</strain>
    </source>
</reference>
<dbReference type="RefSeq" id="WP_261693479.1">
    <property type="nucleotide sequence ID" value="NZ_CP104694.1"/>
</dbReference>
<dbReference type="EMBL" id="CP104694">
    <property type="protein sequence ID" value="UXI66495.1"/>
    <property type="molecule type" value="Genomic_DNA"/>
</dbReference>
<dbReference type="Pfam" id="PF01814">
    <property type="entry name" value="Hemerythrin"/>
    <property type="match status" value="1"/>
</dbReference>
<sequence length="191" mass="21052">MLFSSKSETHAVNLLKRDHRLVEDLFRQWEEAPNNGAAAKLVSQICQALVIHAEVEETVFYPRVLNALDKEDAELIREAAVEHGTLKGLISLLNGASPNEPMFCAQVSVLQEYVKHHVQEEEHELFPAAERTDLDLEALGVEMSALKRQLEARVADEEAPATSGRVNVVDVATPVGARPRGRPVAHGHRAA</sequence>
<proteinExistence type="predicted"/>
<evidence type="ECO:0000313" key="2">
    <source>
        <dbReference type="EMBL" id="UXI66495.1"/>
    </source>
</evidence>
<dbReference type="Proteomes" id="UP001064632">
    <property type="component" value="Chromosome"/>
</dbReference>
<organism evidence="2 3">
    <name type="scientific">Tahibacter amnicola</name>
    <dbReference type="NCBI Taxonomy" id="2976241"/>
    <lineage>
        <taxon>Bacteria</taxon>
        <taxon>Pseudomonadati</taxon>
        <taxon>Pseudomonadota</taxon>
        <taxon>Gammaproteobacteria</taxon>
        <taxon>Lysobacterales</taxon>
        <taxon>Rhodanobacteraceae</taxon>
        <taxon>Tahibacter</taxon>
    </lineage>
</organism>
<gene>
    <name evidence="2" type="ORF">N4264_17295</name>
</gene>
<keyword evidence="3" id="KW-1185">Reference proteome</keyword>
<dbReference type="InterPro" id="IPR012312">
    <property type="entry name" value="Hemerythrin-like"/>
</dbReference>
<evidence type="ECO:0000259" key="1">
    <source>
        <dbReference type="Pfam" id="PF01814"/>
    </source>
</evidence>
<dbReference type="PANTHER" id="PTHR35585">
    <property type="entry name" value="HHE DOMAIN PROTEIN (AFU_ORTHOLOGUE AFUA_4G00730)"/>
    <property type="match status" value="1"/>
</dbReference>
<evidence type="ECO:0000313" key="3">
    <source>
        <dbReference type="Proteomes" id="UP001064632"/>
    </source>
</evidence>
<protein>
    <submittedName>
        <fullName evidence="2">Hemerythrin domain-containing protein</fullName>
    </submittedName>
</protein>
<dbReference type="Gene3D" id="1.20.120.520">
    <property type="entry name" value="nmb1532 protein domain like"/>
    <property type="match status" value="1"/>
</dbReference>
<name>A0ABY6B9E2_9GAMM</name>